<dbReference type="PANTHER" id="PTHR46938">
    <property type="entry name" value="DISCOIDIN-1 SUBUNIT A-RELATED-RELATED"/>
    <property type="match status" value="1"/>
</dbReference>
<dbReference type="GO" id="GO:0009986">
    <property type="term" value="C:cell surface"/>
    <property type="evidence" value="ECO:0007669"/>
    <property type="project" value="TreeGrafter"/>
</dbReference>
<evidence type="ECO:0000313" key="2">
    <source>
        <dbReference type="EMBL" id="TNV75342.1"/>
    </source>
</evidence>
<name>A0A8J8NHT2_HALGN</name>
<feature type="domain" description="F5/8 type C" evidence="1">
    <location>
        <begin position="24"/>
        <end position="168"/>
    </location>
</feature>
<dbReference type="GO" id="GO:0046871">
    <property type="term" value="F:N-acetylgalactosamine binding"/>
    <property type="evidence" value="ECO:0007669"/>
    <property type="project" value="TreeGrafter"/>
</dbReference>
<evidence type="ECO:0000259" key="1">
    <source>
        <dbReference type="PROSITE" id="PS50022"/>
    </source>
</evidence>
<dbReference type="Gene3D" id="2.60.120.260">
    <property type="entry name" value="Galactose-binding domain-like"/>
    <property type="match status" value="1"/>
</dbReference>
<dbReference type="GO" id="GO:0045335">
    <property type="term" value="C:phagocytic vesicle"/>
    <property type="evidence" value="ECO:0007669"/>
    <property type="project" value="TreeGrafter"/>
</dbReference>
<dbReference type="InterPro" id="IPR008979">
    <property type="entry name" value="Galactose-bd-like_sf"/>
</dbReference>
<dbReference type="PROSITE" id="PS50022">
    <property type="entry name" value="FA58C_3"/>
    <property type="match status" value="1"/>
</dbReference>
<dbReference type="CDD" id="cd00057">
    <property type="entry name" value="FA58C"/>
    <property type="match status" value="1"/>
</dbReference>
<organism evidence="2 3">
    <name type="scientific">Halteria grandinella</name>
    <dbReference type="NCBI Taxonomy" id="5974"/>
    <lineage>
        <taxon>Eukaryota</taxon>
        <taxon>Sar</taxon>
        <taxon>Alveolata</taxon>
        <taxon>Ciliophora</taxon>
        <taxon>Intramacronucleata</taxon>
        <taxon>Spirotrichea</taxon>
        <taxon>Stichotrichia</taxon>
        <taxon>Sporadotrichida</taxon>
        <taxon>Halteriidae</taxon>
        <taxon>Halteria</taxon>
    </lineage>
</organism>
<keyword evidence="3" id="KW-1185">Reference proteome</keyword>
<accession>A0A8J8NHT2</accession>
<proteinExistence type="predicted"/>
<sequence length="173" mass="19403">MKDQPTAGAGVSSDIIAQSIQQHSSYIVAAVASGYPKYASSEWDANHSVNHSMLNQVKSEKAAGGWQASSDDSEQWIGVCFGSPKKVVKVALQGRSDNKQRVTQFRVKYSLDGLIWHFADDEAYFEGVWDSNTVKTHLFKKPFLARSVRINPTAWNEHISLRFEVYFEESTQL</sequence>
<dbReference type="InterPro" id="IPR000421">
    <property type="entry name" value="FA58C"/>
</dbReference>
<dbReference type="SUPFAM" id="SSF49785">
    <property type="entry name" value="Galactose-binding domain-like"/>
    <property type="match status" value="1"/>
</dbReference>
<reference evidence="2" key="1">
    <citation type="submission" date="2019-06" db="EMBL/GenBank/DDBJ databases">
        <authorList>
            <person name="Zheng W."/>
        </authorList>
    </citation>
    <scope>NUCLEOTIDE SEQUENCE</scope>
    <source>
        <strain evidence="2">QDHG01</strain>
    </source>
</reference>
<dbReference type="GO" id="GO:0098636">
    <property type="term" value="C:protein complex involved in cell adhesion"/>
    <property type="evidence" value="ECO:0007669"/>
    <property type="project" value="TreeGrafter"/>
</dbReference>
<dbReference type="EMBL" id="RRYP01015802">
    <property type="protein sequence ID" value="TNV75342.1"/>
    <property type="molecule type" value="Genomic_DNA"/>
</dbReference>
<dbReference type="Proteomes" id="UP000785679">
    <property type="component" value="Unassembled WGS sequence"/>
</dbReference>
<dbReference type="GO" id="GO:0030247">
    <property type="term" value="F:polysaccharide binding"/>
    <property type="evidence" value="ECO:0007669"/>
    <property type="project" value="TreeGrafter"/>
</dbReference>
<dbReference type="InterPro" id="IPR052487">
    <property type="entry name" value="Galactose-binding_lectin"/>
</dbReference>
<dbReference type="OrthoDB" id="5985199at2759"/>
<dbReference type="GO" id="GO:0070492">
    <property type="term" value="F:oligosaccharide binding"/>
    <property type="evidence" value="ECO:0007669"/>
    <property type="project" value="TreeGrafter"/>
</dbReference>
<dbReference type="Pfam" id="PF00754">
    <property type="entry name" value="F5_F8_type_C"/>
    <property type="match status" value="1"/>
</dbReference>
<protein>
    <recommendedName>
        <fullName evidence="1">F5/8 type C domain-containing protein</fullName>
    </recommendedName>
</protein>
<comment type="caution">
    <text evidence="2">The sequence shown here is derived from an EMBL/GenBank/DDBJ whole genome shotgun (WGS) entry which is preliminary data.</text>
</comment>
<dbReference type="AlphaFoldDB" id="A0A8J8NHT2"/>
<dbReference type="FunFam" id="2.60.120.260:FF:000016">
    <property type="entry name" value="Contactin-associated protein-like 4 isoform 1"/>
    <property type="match status" value="1"/>
</dbReference>
<dbReference type="GO" id="GO:0098609">
    <property type="term" value="P:cell-cell adhesion"/>
    <property type="evidence" value="ECO:0007669"/>
    <property type="project" value="TreeGrafter"/>
</dbReference>
<evidence type="ECO:0000313" key="3">
    <source>
        <dbReference type="Proteomes" id="UP000785679"/>
    </source>
</evidence>
<gene>
    <name evidence="2" type="ORF">FGO68_gene2780</name>
</gene>